<dbReference type="PATRIC" id="fig|1171373.8.peg.1371"/>
<evidence type="ECO:0000256" key="1">
    <source>
        <dbReference type="SAM" id="MobiDB-lite"/>
    </source>
</evidence>
<dbReference type="GO" id="GO:0006281">
    <property type="term" value="P:DNA repair"/>
    <property type="evidence" value="ECO:0007669"/>
    <property type="project" value="InterPro"/>
</dbReference>
<dbReference type="AlphaFoldDB" id="K7SIT8"/>
<dbReference type="InterPro" id="IPR019554">
    <property type="entry name" value="Soluble_ligand-bd"/>
</dbReference>
<organism evidence="4 5">
    <name type="scientific">Acidipropionibacterium acidipropionici (strain ATCC 4875 / DSM 20272 / JCM 6432 / NBRC 12425 / NCIMB 8070 / 4)</name>
    <name type="common">Propionibacterium acidipropionici</name>
    <dbReference type="NCBI Taxonomy" id="1171373"/>
    <lineage>
        <taxon>Bacteria</taxon>
        <taxon>Bacillati</taxon>
        <taxon>Actinomycetota</taxon>
        <taxon>Actinomycetes</taxon>
        <taxon>Propionibacteriales</taxon>
        <taxon>Propionibacteriaceae</taxon>
        <taxon>Acidipropionibacterium</taxon>
    </lineage>
</organism>
<dbReference type="Gene3D" id="3.10.560.10">
    <property type="entry name" value="Outer membrane lipoprotein wza domain like"/>
    <property type="match status" value="1"/>
</dbReference>
<sequence length="292" mass="29431">MKTAHDSYRDRLEDLLTGLPTRDAGPRRASGRDGPDTPADPQAGLEDSSTGAGRASEPGARPPVTLGRSHLSALGIILVLVLTVVAVMLLRSRATVVPLAASMTPASASPSSPVSASGSPVPAARTSPAATIRVHVTGKVVRPDVYALTAGARVVDALRAAGGLSRGAHPGDLNLAAPVCDGCQVQIPGSGNGRVIGPDARASGAASATPGPQPGASGATTAPGTGGQDARIDLNSATSEQLQTLDGVGPATAAKILAWRQTHGRFTDVSELQEIDGIGPKTYARIKDHVRV</sequence>
<accession>K7SIT8</accession>
<dbReference type="STRING" id="1171373.PACID_13780"/>
<dbReference type="InterPro" id="IPR051675">
    <property type="entry name" value="Endo/Exo/Phosphatase_dom_1"/>
</dbReference>
<evidence type="ECO:0000313" key="4">
    <source>
        <dbReference type="EMBL" id="AFV89195.1"/>
    </source>
</evidence>
<dbReference type="InterPro" id="IPR010994">
    <property type="entry name" value="RuvA_2-like"/>
</dbReference>
<feature type="domain" description="Helix-hairpin-helix DNA-binding motif class 1" evidence="3">
    <location>
        <begin position="270"/>
        <end position="289"/>
    </location>
</feature>
<feature type="region of interest" description="Disordered" evidence="1">
    <location>
        <begin position="191"/>
        <end position="231"/>
    </location>
</feature>
<feature type="compositionally biased region" description="Basic and acidic residues" evidence="1">
    <location>
        <begin position="24"/>
        <end position="35"/>
    </location>
</feature>
<feature type="region of interest" description="Disordered" evidence="1">
    <location>
        <begin position="104"/>
        <end position="124"/>
    </location>
</feature>
<gene>
    <name evidence="4" type="ordered locus">PACID_13780</name>
</gene>
<name>K7SIT8_ACIA4</name>
<dbReference type="eggNOG" id="COG1555">
    <property type="taxonomic scope" value="Bacteria"/>
</dbReference>
<dbReference type="HOGENOM" id="CLU_052011_0_2_11"/>
<dbReference type="SMART" id="SM00278">
    <property type="entry name" value="HhH1"/>
    <property type="match status" value="2"/>
</dbReference>
<dbReference type="PANTHER" id="PTHR21180">
    <property type="entry name" value="ENDONUCLEASE/EXONUCLEASE/PHOSPHATASE FAMILY DOMAIN-CONTAINING PROTEIN 1"/>
    <property type="match status" value="1"/>
</dbReference>
<evidence type="ECO:0000313" key="5">
    <source>
        <dbReference type="Proteomes" id="UP000000214"/>
    </source>
</evidence>
<reference evidence="4 5" key="1">
    <citation type="journal article" date="2012" name="BMC Genomics">
        <title>The genome sequence of Propionibacterium acidipropionici provides insights into its biotechnological and industrial potential.</title>
        <authorList>
            <person name="Parizzi L.P."/>
            <person name="Grassi M.C."/>
            <person name="Llerena L.A."/>
            <person name="Carazzolle M.F."/>
            <person name="Queiroz V.L."/>
            <person name="Lunardi I."/>
            <person name="Zeidler A.F."/>
            <person name="Teixeira P.J."/>
            <person name="Mieczkowski P."/>
            <person name="Rincones J."/>
            <person name="Pereira G.A."/>
        </authorList>
    </citation>
    <scope>NUCLEOTIDE SEQUENCE [LARGE SCALE GENOMIC DNA]</scope>
    <source>
        <strain evidence="5">ATCC 4875 / DSM 20272 / JCM 6432 / NBRC 12425 / NCIMB 8070</strain>
    </source>
</reference>
<dbReference type="SUPFAM" id="SSF47781">
    <property type="entry name" value="RuvA domain 2-like"/>
    <property type="match status" value="1"/>
</dbReference>
<feature type="region of interest" description="Disordered" evidence="1">
    <location>
        <begin position="1"/>
        <end position="64"/>
    </location>
</feature>
<dbReference type="PANTHER" id="PTHR21180:SF32">
    <property type="entry name" value="ENDONUCLEASE_EXONUCLEASE_PHOSPHATASE FAMILY DOMAIN-CONTAINING PROTEIN 1"/>
    <property type="match status" value="1"/>
</dbReference>
<evidence type="ECO:0000256" key="2">
    <source>
        <dbReference type="SAM" id="Phobius"/>
    </source>
</evidence>
<dbReference type="GO" id="GO:0015628">
    <property type="term" value="P:protein secretion by the type II secretion system"/>
    <property type="evidence" value="ECO:0007669"/>
    <property type="project" value="TreeGrafter"/>
</dbReference>
<dbReference type="Gene3D" id="1.10.150.310">
    <property type="entry name" value="Tex RuvX-like domain-like"/>
    <property type="match status" value="1"/>
</dbReference>
<dbReference type="Pfam" id="PF10531">
    <property type="entry name" value="SLBB"/>
    <property type="match status" value="1"/>
</dbReference>
<dbReference type="Proteomes" id="UP000000214">
    <property type="component" value="Chromosome"/>
</dbReference>
<dbReference type="Pfam" id="PF12836">
    <property type="entry name" value="HHH_3"/>
    <property type="match status" value="1"/>
</dbReference>
<dbReference type="EMBL" id="CP003493">
    <property type="protein sequence ID" value="AFV89195.1"/>
    <property type="molecule type" value="Genomic_DNA"/>
</dbReference>
<dbReference type="InterPro" id="IPR003583">
    <property type="entry name" value="Hlx-hairpin-Hlx_DNA-bd_motif"/>
</dbReference>
<protein>
    <submittedName>
        <fullName evidence="4">ComEA protein</fullName>
    </submittedName>
</protein>
<dbReference type="RefSeq" id="WP_015070102.1">
    <property type="nucleotide sequence ID" value="NC_019395.1"/>
</dbReference>
<feature type="domain" description="Helix-hairpin-helix DNA-binding motif class 1" evidence="3">
    <location>
        <begin position="240"/>
        <end position="259"/>
    </location>
</feature>
<feature type="compositionally biased region" description="Low complexity" evidence="1">
    <location>
        <begin position="202"/>
        <end position="223"/>
    </location>
</feature>
<evidence type="ECO:0000259" key="3">
    <source>
        <dbReference type="SMART" id="SM00278"/>
    </source>
</evidence>
<keyword evidence="2" id="KW-0812">Transmembrane</keyword>
<keyword evidence="2" id="KW-1133">Transmembrane helix</keyword>
<keyword evidence="2" id="KW-0472">Membrane</keyword>
<dbReference type="GO" id="GO:0003677">
    <property type="term" value="F:DNA binding"/>
    <property type="evidence" value="ECO:0007669"/>
    <property type="project" value="InterPro"/>
</dbReference>
<dbReference type="GO" id="GO:0015627">
    <property type="term" value="C:type II protein secretion system complex"/>
    <property type="evidence" value="ECO:0007669"/>
    <property type="project" value="TreeGrafter"/>
</dbReference>
<proteinExistence type="predicted"/>
<feature type="transmembrane region" description="Helical" evidence="2">
    <location>
        <begin position="71"/>
        <end position="90"/>
    </location>
</feature>
<dbReference type="KEGG" id="pbo:PACID_13780"/>
<feature type="compositionally biased region" description="Basic and acidic residues" evidence="1">
    <location>
        <begin position="1"/>
        <end position="14"/>
    </location>
</feature>